<evidence type="ECO:0000313" key="6">
    <source>
        <dbReference type="EMBL" id="QFJ55184.1"/>
    </source>
</evidence>
<dbReference type="Gene3D" id="3.40.50.2300">
    <property type="match status" value="1"/>
</dbReference>
<dbReference type="KEGG" id="pxv:FXF36_10085"/>
<proteinExistence type="predicted"/>
<feature type="domain" description="HTH LytTR-type" evidence="5">
    <location>
        <begin position="138"/>
        <end position="234"/>
    </location>
</feature>
<comment type="function">
    <text evidence="2">May play the central regulatory role in sporulation. It may be an element of the effector pathway responsible for the activation of sporulation genes in response to nutritional stress. Spo0A may act in concert with spo0H (a sigma factor) to control the expression of some genes that are critical to the sporulation process.</text>
</comment>
<dbReference type="Pfam" id="PF00072">
    <property type="entry name" value="Response_reg"/>
    <property type="match status" value="1"/>
</dbReference>
<evidence type="ECO:0000256" key="1">
    <source>
        <dbReference type="ARBA" id="ARBA00018672"/>
    </source>
</evidence>
<sequence length="237" mass="27625">MMYQAVIVDDEKEILDSTKAMLADSFNNHNVQVAFDFFTNSEDFLAMLEQHFHYDILFLDIEMPGLDGISLCKEIRKISPDALVVFISNKEELVFQTFEVQPFRFIRKSELRELTDHLVTSVISELQKRKPKTIKFTETNGDIISFDARTIIYAEAQRKECRIVTTGRDEIIKFKFMDLENALKDLHFIKIHRSYIVNMDFISKITKNSVILTNGEELPISRGSSEELKQQFITYSM</sequence>
<dbReference type="SUPFAM" id="SSF52172">
    <property type="entry name" value="CheY-like"/>
    <property type="match status" value="1"/>
</dbReference>
<dbReference type="Proteomes" id="UP000327030">
    <property type="component" value="Chromosome 1"/>
</dbReference>
<dbReference type="AlphaFoldDB" id="A0A5P6VV46"/>
<dbReference type="CDD" id="cd00156">
    <property type="entry name" value="REC"/>
    <property type="match status" value="1"/>
</dbReference>
<dbReference type="EMBL" id="CP043028">
    <property type="protein sequence ID" value="QFJ55184.1"/>
    <property type="molecule type" value="Genomic_DNA"/>
</dbReference>
<evidence type="ECO:0000256" key="3">
    <source>
        <dbReference type="PROSITE-ProRule" id="PRU00169"/>
    </source>
</evidence>
<dbReference type="Pfam" id="PF04397">
    <property type="entry name" value="LytTR"/>
    <property type="match status" value="1"/>
</dbReference>
<name>A0A5P6VV46_PSEXY</name>
<accession>A0A5P6VV46</accession>
<dbReference type="PANTHER" id="PTHR37299:SF1">
    <property type="entry name" value="STAGE 0 SPORULATION PROTEIN A HOMOLOG"/>
    <property type="match status" value="1"/>
</dbReference>
<dbReference type="SMART" id="SM00448">
    <property type="entry name" value="REC"/>
    <property type="match status" value="1"/>
</dbReference>
<dbReference type="InterPro" id="IPR001789">
    <property type="entry name" value="Sig_transdc_resp-reg_receiver"/>
</dbReference>
<dbReference type="PROSITE" id="PS50930">
    <property type="entry name" value="HTH_LYTTR"/>
    <property type="match status" value="1"/>
</dbReference>
<evidence type="ECO:0000313" key="7">
    <source>
        <dbReference type="Proteomes" id="UP000327030"/>
    </source>
</evidence>
<organism evidence="6 7">
    <name type="scientific">Pseudobutyrivibrio xylanivorans</name>
    <dbReference type="NCBI Taxonomy" id="185007"/>
    <lineage>
        <taxon>Bacteria</taxon>
        <taxon>Bacillati</taxon>
        <taxon>Bacillota</taxon>
        <taxon>Clostridia</taxon>
        <taxon>Lachnospirales</taxon>
        <taxon>Lachnospiraceae</taxon>
        <taxon>Pseudobutyrivibrio</taxon>
    </lineage>
</organism>
<dbReference type="OrthoDB" id="9788600at2"/>
<feature type="modified residue" description="4-aspartylphosphate" evidence="3">
    <location>
        <position position="60"/>
    </location>
</feature>
<dbReference type="PROSITE" id="PS50110">
    <property type="entry name" value="RESPONSE_REGULATORY"/>
    <property type="match status" value="1"/>
</dbReference>
<evidence type="ECO:0000259" key="5">
    <source>
        <dbReference type="PROSITE" id="PS50930"/>
    </source>
</evidence>
<protein>
    <recommendedName>
        <fullName evidence="1">Stage 0 sporulation protein A homolog</fullName>
    </recommendedName>
</protein>
<reference evidence="7" key="1">
    <citation type="submission" date="2019-08" db="EMBL/GenBank/DDBJ databases">
        <title>Complete Genome Sequence of the Polysaccharide-Degrading Rumen Bacterium Pseudobutyrivibrio xylanivorans MA3014.</title>
        <authorList>
            <person name="Palevich N."/>
            <person name="Maclean P.H."/>
            <person name="Kelly W.J."/>
            <person name="Leahy S.C."/>
            <person name="Rakonjac J."/>
            <person name="Attwood G.T."/>
        </authorList>
    </citation>
    <scope>NUCLEOTIDE SEQUENCE [LARGE SCALE GENOMIC DNA]</scope>
    <source>
        <strain evidence="7">MA3014</strain>
    </source>
</reference>
<dbReference type="SMART" id="SM00850">
    <property type="entry name" value="LytTR"/>
    <property type="match status" value="1"/>
</dbReference>
<dbReference type="InterPro" id="IPR007492">
    <property type="entry name" value="LytTR_DNA-bd_dom"/>
</dbReference>
<dbReference type="InterPro" id="IPR011006">
    <property type="entry name" value="CheY-like_superfamily"/>
</dbReference>
<evidence type="ECO:0000259" key="4">
    <source>
        <dbReference type="PROSITE" id="PS50110"/>
    </source>
</evidence>
<feature type="domain" description="Response regulatory" evidence="4">
    <location>
        <begin position="4"/>
        <end position="123"/>
    </location>
</feature>
<keyword evidence="3" id="KW-0597">Phosphoprotein</keyword>
<dbReference type="GO" id="GO:0003677">
    <property type="term" value="F:DNA binding"/>
    <property type="evidence" value="ECO:0007669"/>
    <property type="project" value="InterPro"/>
</dbReference>
<dbReference type="GO" id="GO:0000156">
    <property type="term" value="F:phosphorelay response regulator activity"/>
    <property type="evidence" value="ECO:0007669"/>
    <property type="project" value="InterPro"/>
</dbReference>
<dbReference type="PANTHER" id="PTHR37299">
    <property type="entry name" value="TRANSCRIPTIONAL REGULATOR-RELATED"/>
    <property type="match status" value="1"/>
</dbReference>
<dbReference type="RefSeq" id="WP_151623731.1">
    <property type="nucleotide sequence ID" value="NZ_CP043028.1"/>
</dbReference>
<gene>
    <name evidence="6" type="ORF">FXF36_10085</name>
</gene>
<dbReference type="Gene3D" id="2.40.50.1020">
    <property type="entry name" value="LytTr DNA-binding domain"/>
    <property type="match status" value="1"/>
</dbReference>
<dbReference type="InterPro" id="IPR046947">
    <property type="entry name" value="LytR-like"/>
</dbReference>
<evidence type="ECO:0000256" key="2">
    <source>
        <dbReference type="ARBA" id="ARBA00024867"/>
    </source>
</evidence>